<gene>
    <name evidence="5" type="primary">gspL</name>
    <name evidence="5" type="ORF">ACI6Q5_07915</name>
    <name evidence="6" type="ORF">XcodCFBP4690_01760</name>
</gene>
<dbReference type="EMBL" id="MDEC01000002">
    <property type="protein sequence ID" value="PPU66286.1"/>
    <property type="molecule type" value="Genomic_DNA"/>
</dbReference>
<dbReference type="InterPro" id="IPR043129">
    <property type="entry name" value="ATPase_NBD"/>
</dbReference>
<evidence type="ECO:0000313" key="7">
    <source>
        <dbReference type="Proteomes" id="UP000237872"/>
    </source>
</evidence>
<feature type="domain" description="GspL cytoplasmic actin-ATPase-like" evidence="4">
    <location>
        <begin position="42"/>
        <end position="179"/>
    </location>
</feature>
<dbReference type="PIRSF" id="PIRSF015761">
    <property type="entry name" value="Protein_L"/>
    <property type="match status" value="1"/>
</dbReference>
<keyword evidence="3" id="KW-0472">Membrane</keyword>
<dbReference type="RefSeq" id="WP_104539357.1">
    <property type="nucleotide sequence ID" value="NZ_JBJGBS010000024.1"/>
</dbReference>
<comment type="caution">
    <text evidence="6">The sequence shown here is derived from an EMBL/GenBank/DDBJ whole genome shotgun (WGS) entry which is preliminary data.</text>
</comment>
<evidence type="ECO:0000313" key="5">
    <source>
        <dbReference type="EMBL" id="MFO3704905.1"/>
    </source>
</evidence>
<proteinExistence type="inferred from homology"/>
<keyword evidence="3" id="KW-0812">Transmembrane</keyword>
<evidence type="ECO:0000313" key="6">
    <source>
        <dbReference type="EMBL" id="PPU66286.1"/>
    </source>
</evidence>
<keyword evidence="3" id="KW-1133">Transmembrane helix</keyword>
<accession>A0A2S7CXI9</accession>
<reference evidence="5 8" key="2">
    <citation type="submission" date="2024-11" db="EMBL/GenBank/DDBJ databases">
        <title>Genome sequencing of Xanthomonas codiaei.</title>
        <authorList>
            <person name="Studholme D.J."/>
        </authorList>
    </citation>
    <scope>NUCLEOTIDE SEQUENCE [LARGE SCALE GENOMIC DNA]</scope>
    <source>
        <strain evidence="5 8">NCPPB 4350</strain>
    </source>
</reference>
<evidence type="ECO:0000256" key="1">
    <source>
        <dbReference type="PIRNR" id="PIRNR015761"/>
    </source>
</evidence>
<feature type="region of interest" description="Disordered" evidence="2">
    <location>
        <begin position="340"/>
        <end position="363"/>
    </location>
</feature>
<sequence>MMTTLVLLPADTATLPIAVHVDAHGQVVWQGECSARPAPAGRSVLAVPGADVQLRWMALPGRSMAQSVAAARLQLAEHLAADTQSLHVAIAAQPDADGMYLVAAVDTAVMQQWLERAAGVGIVPDAVVPDCLLLPVPAAEQPPTLLQWDGRWLLRGPRLACSLEPPLAQVLIASLAVAPVLPPDPDPQPAIAQFARHAASAPIDLRQQGFALVSRQRAGLRTRTLTLLVALLVLSPVLLLLAQTLRYEIGAQLLQRRAAALLGSSGANRPSDAAAQAAATAPNAFATRLATVFSAVDSAPGVELDALSYRHTGAIRIAVLHADAAQLQNVTSRLRDAGWQLQPSPSESEDARLRTTLQLEPPR</sequence>
<dbReference type="NCBIfam" id="TIGR01709">
    <property type="entry name" value="typeII_sec_gspL"/>
    <property type="match status" value="1"/>
</dbReference>
<dbReference type="SUPFAM" id="SSF53067">
    <property type="entry name" value="Actin-like ATPase domain"/>
    <property type="match status" value="1"/>
</dbReference>
<dbReference type="GO" id="GO:0009276">
    <property type="term" value="C:Gram-negative-bacterium-type cell wall"/>
    <property type="evidence" value="ECO:0007669"/>
    <property type="project" value="InterPro"/>
</dbReference>
<dbReference type="GO" id="GO:0015628">
    <property type="term" value="P:protein secretion by the type II secretion system"/>
    <property type="evidence" value="ECO:0007669"/>
    <property type="project" value="InterPro"/>
</dbReference>
<dbReference type="InterPro" id="IPR007812">
    <property type="entry name" value="T2SS_protein-GspL"/>
</dbReference>
<keyword evidence="8" id="KW-1185">Reference proteome</keyword>
<keyword evidence="1" id="KW-0653">Protein transport</keyword>
<dbReference type="CDD" id="cd24017">
    <property type="entry name" value="ASKHA_T2SSL_N"/>
    <property type="match status" value="1"/>
</dbReference>
<keyword evidence="1" id="KW-0813">Transport</keyword>
<comment type="similarity">
    <text evidence="1">Belongs to the GSP L family.</text>
</comment>
<dbReference type="EMBL" id="JBJGBS010000024">
    <property type="protein sequence ID" value="MFO3704905.1"/>
    <property type="molecule type" value="Genomic_DNA"/>
</dbReference>
<dbReference type="AlphaFoldDB" id="A0A2S7CXI9"/>
<dbReference type="Proteomes" id="UP001637990">
    <property type="component" value="Unassembled WGS sequence"/>
</dbReference>
<comment type="function">
    <text evidence="1">Inner membrane component of the type II secretion system required for the energy-dependent secretion of extracellular factors such as proteases and toxins from the periplasm.</text>
</comment>
<protein>
    <recommendedName>
        <fullName evidence="1">Type II secretion system protein L</fullName>
        <shortName evidence="1">T2SS protein L</shortName>
    </recommendedName>
</protein>
<name>A0A2S7CXI9_9XANT</name>
<evidence type="ECO:0000256" key="2">
    <source>
        <dbReference type="SAM" id="MobiDB-lite"/>
    </source>
</evidence>
<evidence type="ECO:0000256" key="3">
    <source>
        <dbReference type="SAM" id="Phobius"/>
    </source>
</evidence>
<evidence type="ECO:0000259" key="4">
    <source>
        <dbReference type="Pfam" id="PF05134"/>
    </source>
</evidence>
<dbReference type="OrthoDB" id="7011844at2"/>
<reference evidence="6 7" key="1">
    <citation type="submission" date="2016-08" db="EMBL/GenBank/DDBJ databases">
        <authorList>
            <person name="Seilhamer J.J."/>
        </authorList>
    </citation>
    <scope>NUCLEOTIDE SEQUENCE [LARGE SCALE GENOMIC DNA]</scope>
    <source>
        <strain evidence="6 7">CFBP4690</strain>
    </source>
</reference>
<organism evidence="6 7">
    <name type="scientific">Xanthomonas codiaei</name>
    <dbReference type="NCBI Taxonomy" id="56463"/>
    <lineage>
        <taxon>Bacteria</taxon>
        <taxon>Pseudomonadati</taxon>
        <taxon>Pseudomonadota</taxon>
        <taxon>Gammaproteobacteria</taxon>
        <taxon>Lysobacterales</taxon>
        <taxon>Lysobacteraceae</taxon>
        <taxon>Xanthomonas</taxon>
    </lineage>
</organism>
<dbReference type="InterPro" id="IPR024230">
    <property type="entry name" value="GspL_cyto_dom"/>
</dbReference>
<dbReference type="Proteomes" id="UP000237872">
    <property type="component" value="Unassembled WGS sequence"/>
</dbReference>
<dbReference type="GO" id="GO:0015627">
    <property type="term" value="C:type II protein secretion system complex"/>
    <property type="evidence" value="ECO:0007669"/>
    <property type="project" value="InterPro"/>
</dbReference>
<dbReference type="Pfam" id="PF05134">
    <property type="entry name" value="T2SSL"/>
    <property type="match status" value="1"/>
</dbReference>
<feature type="transmembrane region" description="Helical" evidence="3">
    <location>
        <begin position="225"/>
        <end position="245"/>
    </location>
</feature>
<dbReference type="Gene3D" id="3.30.420.380">
    <property type="match status" value="1"/>
</dbReference>
<evidence type="ECO:0000313" key="8">
    <source>
        <dbReference type="Proteomes" id="UP001637990"/>
    </source>
</evidence>